<dbReference type="InterPro" id="IPR036953">
    <property type="entry name" value="GreA/GreB_C_sf"/>
</dbReference>
<proteinExistence type="predicted"/>
<reference evidence="2 3" key="1">
    <citation type="journal article" date="2014" name="Genome Announc.">
        <title>Draft Genome Sequence of Cytophaga fermentans JCM 21142T, a Facultative Anaerobe Isolated from Marine Mud.</title>
        <authorList>
            <person name="Starns D."/>
            <person name="Oshima K."/>
            <person name="Suda W."/>
            <person name="Iino T."/>
            <person name="Yuki M."/>
            <person name="Inoue J."/>
            <person name="Kitamura K."/>
            <person name="Iida T."/>
            <person name="Darby A."/>
            <person name="Hattori M."/>
            <person name="Ohkuma M."/>
        </authorList>
    </citation>
    <scope>NUCLEOTIDE SEQUENCE [LARGE SCALE GENOMIC DNA]</scope>
    <source>
        <strain evidence="2 3">JCM 21142</strain>
    </source>
</reference>
<keyword evidence="2" id="KW-0808">Transferase</keyword>
<dbReference type="EMBL" id="BAMD01000016">
    <property type="protein sequence ID" value="GAF02999.1"/>
    <property type="molecule type" value="Genomic_DNA"/>
</dbReference>
<organism evidence="2 3">
    <name type="scientific">Saccharicrinis fermentans DSM 9555 = JCM 21142</name>
    <dbReference type="NCBI Taxonomy" id="869213"/>
    <lineage>
        <taxon>Bacteria</taxon>
        <taxon>Pseudomonadati</taxon>
        <taxon>Bacteroidota</taxon>
        <taxon>Bacteroidia</taxon>
        <taxon>Marinilabiliales</taxon>
        <taxon>Marinilabiliaceae</taxon>
        <taxon>Saccharicrinis</taxon>
    </lineage>
</organism>
<dbReference type="STRING" id="869213.GCA_000517085_02354"/>
<evidence type="ECO:0000313" key="3">
    <source>
        <dbReference type="Proteomes" id="UP000019402"/>
    </source>
</evidence>
<feature type="domain" description="Transcription elongation factor GreA/GreB C-terminal" evidence="1">
    <location>
        <begin position="66"/>
        <end position="137"/>
    </location>
</feature>
<dbReference type="RefSeq" id="WP_027471968.1">
    <property type="nucleotide sequence ID" value="NZ_BAMD01000016.1"/>
</dbReference>
<name>W7YKW4_9BACT</name>
<evidence type="ECO:0000259" key="1">
    <source>
        <dbReference type="Pfam" id="PF01272"/>
    </source>
</evidence>
<dbReference type="OrthoDB" id="192847at2"/>
<dbReference type="SUPFAM" id="SSF54534">
    <property type="entry name" value="FKBP-like"/>
    <property type="match status" value="1"/>
</dbReference>
<dbReference type="GO" id="GO:0032784">
    <property type="term" value="P:regulation of DNA-templated transcription elongation"/>
    <property type="evidence" value="ECO:0007669"/>
    <property type="project" value="InterPro"/>
</dbReference>
<dbReference type="GO" id="GO:0003677">
    <property type="term" value="F:DNA binding"/>
    <property type="evidence" value="ECO:0007669"/>
    <property type="project" value="InterPro"/>
</dbReference>
<dbReference type="Proteomes" id="UP000019402">
    <property type="component" value="Unassembled WGS sequence"/>
</dbReference>
<dbReference type="GO" id="GO:0016301">
    <property type="term" value="F:kinase activity"/>
    <property type="evidence" value="ECO:0007669"/>
    <property type="project" value="UniProtKB-KW"/>
</dbReference>
<keyword evidence="2" id="KW-0418">Kinase</keyword>
<gene>
    <name evidence="2" type="ORF">JCM21142_41652</name>
</gene>
<sequence length="149" mass="17112">MAIKQIVQQNGKVFSWNEKAITHKDYDKIMHLLREDVGKAHVSPSSLHRLYLFAVNSVKYDSNDIPKDVVTLNSEVLLANADHQRQLVKIVLPEKIHGRHDISVYSLLGLACIGSRESECLQVQHHNSKQKLFVEKIMFQPEKENVPYL</sequence>
<dbReference type="Gene3D" id="3.10.50.30">
    <property type="entry name" value="Transcription elongation factor, GreA/GreB, C-terminal domain"/>
    <property type="match status" value="1"/>
</dbReference>
<evidence type="ECO:0000313" key="2">
    <source>
        <dbReference type="EMBL" id="GAF02999.1"/>
    </source>
</evidence>
<accession>W7YKW4</accession>
<protein>
    <submittedName>
        <fullName evidence="2">Nucleoside diphosphate kinase regulator</fullName>
    </submittedName>
</protein>
<dbReference type="InterPro" id="IPR001437">
    <property type="entry name" value="Tscrpt_elong_fac_GreA/B_C"/>
</dbReference>
<dbReference type="AlphaFoldDB" id="W7YKW4"/>
<dbReference type="Pfam" id="PF01272">
    <property type="entry name" value="GreA_GreB"/>
    <property type="match status" value="1"/>
</dbReference>
<comment type="caution">
    <text evidence="2">The sequence shown here is derived from an EMBL/GenBank/DDBJ whole genome shotgun (WGS) entry which is preliminary data.</text>
</comment>
<keyword evidence="3" id="KW-1185">Reference proteome</keyword>